<proteinExistence type="predicted"/>
<comment type="caution">
    <text evidence="2">The sequence shown here is derived from an EMBL/GenBank/DDBJ whole genome shotgun (WGS) entry which is preliminary data.</text>
</comment>
<feature type="region of interest" description="Disordered" evidence="1">
    <location>
        <begin position="1"/>
        <end position="97"/>
    </location>
</feature>
<accession>A0ABP5VK85</accession>
<dbReference type="EMBL" id="BAAATJ010000017">
    <property type="protein sequence ID" value="GAA2405479.1"/>
    <property type="molecule type" value="Genomic_DNA"/>
</dbReference>
<evidence type="ECO:0000313" key="3">
    <source>
        <dbReference type="Proteomes" id="UP001500058"/>
    </source>
</evidence>
<gene>
    <name evidence="2" type="ORF">GCM10010420_36600</name>
</gene>
<organism evidence="2 3">
    <name type="scientific">Streptomyces glaucosporus</name>
    <dbReference type="NCBI Taxonomy" id="284044"/>
    <lineage>
        <taxon>Bacteria</taxon>
        <taxon>Bacillati</taxon>
        <taxon>Actinomycetota</taxon>
        <taxon>Actinomycetes</taxon>
        <taxon>Kitasatosporales</taxon>
        <taxon>Streptomycetaceae</taxon>
        <taxon>Streptomyces</taxon>
    </lineage>
</organism>
<name>A0ABP5VK85_9ACTN</name>
<feature type="compositionally biased region" description="Basic residues" evidence="1">
    <location>
        <begin position="1"/>
        <end position="11"/>
    </location>
</feature>
<sequence>MPAPRPGRRRRMSENPPTPRLRRSFDSAEEDPEPARNPDHDHEFHLATGGNPPLIHRKPSLLNRRHPPGDADGTRLPAPERYSVQGGSGAGAGAARRHIRRRALSPLRVSTSLYEDSPA</sequence>
<evidence type="ECO:0000313" key="2">
    <source>
        <dbReference type="EMBL" id="GAA2405479.1"/>
    </source>
</evidence>
<reference evidence="3" key="1">
    <citation type="journal article" date="2019" name="Int. J. Syst. Evol. Microbiol.">
        <title>The Global Catalogue of Microorganisms (GCM) 10K type strain sequencing project: providing services to taxonomists for standard genome sequencing and annotation.</title>
        <authorList>
            <consortium name="The Broad Institute Genomics Platform"/>
            <consortium name="The Broad Institute Genome Sequencing Center for Infectious Disease"/>
            <person name="Wu L."/>
            <person name="Ma J."/>
        </authorList>
    </citation>
    <scope>NUCLEOTIDE SEQUENCE [LARGE SCALE GENOMIC DNA]</scope>
    <source>
        <strain evidence="3">JCM 6921</strain>
    </source>
</reference>
<protein>
    <submittedName>
        <fullName evidence="2">Uncharacterized protein</fullName>
    </submittedName>
</protein>
<feature type="compositionally biased region" description="Basic and acidic residues" evidence="1">
    <location>
        <begin position="33"/>
        <end position="45"/>
    </location>
</feature>
<evidence type="ECO:0000256" key="1">
    <source>
        <dbReference type="SAM" id="MobiDB-lite"/>
    </source>
</evidence>
<feature type="compositionally biased region" description="Basic residues" evidence="1">
    <location>
        <begin position="55"/>
        <end position="66"/>
    </location>
</feature>
<keyword evidence="3" id="KW-1185">Reference proteome</keyword>
<dbReference type="Proteomes" id="UP001500058">
    <property type="component" value="Unassembled WGS sequence"/>
</dbReference>